<name>A0A418KQM4_9ACTN</name>
<evidence type="ECO:0000313" key="2">
    <source>
        <dbReference type="EMBL" id="RIQ22860.1"/>
    </source>
</evidence>
<sequence>MSRPASGDAHAAKHAAGGRRAAGRGTGDAPDERSATADGGSGAATDDDLGIASWLAAGTPAPDETGPLLSPLGGLIASEPDRAMPADRAAQPDRRTGSGRVAKHSRPIDTSPHGEPTPQRGRRSASGRINIEPDDPLGLAADPDRSAAAASPTATHDAPTAFRADVSDDPDAGATTRTAPEPPAGSSTVAAEPEPSTARAGSRSAGGRRAAGRRA</sequence>
<protein>
    <submittedName>
        <fullName evidence="2">Uncharacterized protein</fullName>
    </submittedName>
</protein>
<reference evidence="2 3" key="1">
    <citation type="submission" date="2018-09" db="EMBL/GenBank/DDBJ databases">
        <title>Isolation, diversity and antifungal activity of actinobacteria from wheat.</title>
        <authorList>
            <person name="Han C."/>
        </authorList>
    </citation>
    <scope>NUCLEOTIDE SEQUENCE [LARGE SCALE GENOMIC DNA]</scope>
    <source>
        <strain evidence="2 3">NEAU-YY265</strain>
    </source>
</reference>
<feature type="non-terminal residue" evidence="2">
    <location>
        <position position="215"/>
    </location>
</feature>
<comment type="caution">
    <text evidence="2">The sequence shown here is derived from an EMBL/GenBank/DDBJ whole genome shotgun (WGS) entry which is preliminary data.</text>
</comment>
<dbReference type="AlphaFoldDB" id="A0A418KQM4"/>
<evidence type="ECO:0000256" key="1">
    <source>
        <dbReference type="SAM" id="MobiDB-lite"/>
    </source>
</evidence>
<evidence type="ECO:0000313" key="3">
    <source>
        <dbReference type="Proteomes" id="UP000284057"/>
    </source>
</evidence>
<proteinExistence type="predicted"/>
<gene>
    <name evidence="2" type="ORF">DY240_13090</name>
</gene>
<feature type="compositionally biased region" description="Low complexity" evidence="1">
    <location>
        <begin position="198"/>
        <end position="208"/>
    </location>
</feature>
<dbReference type="Proteomes" id="UP000284057">
    <property type="component" value="Unassembled WGS sequence"/>
</dbReference>
<dbReference type="EMBL" id="QUAL01000129">
    <property type="protein sequence ID" value="RIQ22860.1"/>
    <property type="molecule type" value="Genomic_DNA"/>
</dbReference>
<feature type="region of interest" description="Disordered" evidence="1">
    <location>
        <begin position="1"/>
        <end position="215"/>
    </location>
</feature>
<feature type="compositionally biased region" description="Low complexity" evidence="1">
    <location>
        <begin position="136"/>
        <end position="161"/>
    </location>
</feature>
<accession>A0A418KQM4</accession>
<keyword evidence="3" id="KW-1185">Reference proteome</keyword>
<feature type="compositionally biased region" description="Low complexity" evidence="1">
    <location>
        <begin position="1"/>
        <end position="11"/>
    </location>
</feature>
<feature type="compositionally biased region" description="Basic and acidic residues" evidence="1">
    <location>
        <begin position="79"/>
        <end position="96"/>
    </location>
</feature>
<organism evidence="2 3">
    <name type="scientific">Jiangella rhizosphaerae</name>
    <dbReference type="NCBI Taxonomy" id="2293569"/>
    <lineage>
        <taxon>Bacteria</taxon>
        <taxon>Bacillati</taxon>
        <taxon>Actinomycetota</taxon>
        <taxon>Actinomycetes</taxon>
        <taxon>Jiangellales</taxon>
        <taxon>Jiangellaceae</taxon>
        <taxon>Jiangella</taxon>
    </lineage>
</organism>